<evidence type="ECO:0000256" key="4">
    <source>
        <dbReference type="ARBA" id="ARBA00022989"/>
    </source>
</evidence>
<dbReference type="GO" id="GO:0016020">
    <property type="term" value="C:membrane"/>
    <property type="evidence" value="ECO:0007669"/>
    <property type="project" value="UniProtKB-SubCell"/>
</dbReference>
<feature type="domain" description="Major facilitator superfamily (MFS) profile" evidence="9">
    <location>
        <begin position="12"/>
        <end position="445"/>
    </location>
</feature>
<feature type="transmembrane region" description="Helical" evidence="7">
    <location>
        <begin position="103"/>
        <end position="125"/>
    </location>
</feature>
<feature type="transmembrane region" description="Helical" evidence="7">
    <location>
        <begin position="137"/>
        <end position="159"/>
    </location>
</feature>
<evidence type="ECO:0000256" key="2">
    <source>
        <dbReference type="ARBA" id="ARBA00022448"/>
    </source>
</evidence>
<feature type="chain" id="PRO_5043598186" description="Major facilitator superfamily (MFS) profile domain-containing protein" evidence="8">
    <location>
        <begin position="20"/>
        <end position="469"/>
    </location>
</feature>
<feature type="transmembrane region" description="Helical" evidence="7">
    <location>
        <begin position="272"/>
        <end position="293"/>
    </location>
</feature>
<accession>A0AAW1HPV9</accession>
<keyword evidence="8" id="KW-0732">Signal</keyword>
<feature type="transmembrane region" description="Helical" evidence="7">
    <location>
        <begin position="171"/>
        <end position="192"/>
    </location>
</feature>
<evidence type="ECO:0000313" key="10">
    <source>
        <dbReference type="EMBL" id="KAK9678228.1"/>
    </source>
</evidence>
<dbReference type="InterPro" id="IPR044770">
    <property type="entry name" value="MFS_spinster-like"/>
</dbReference>
<evidence type="ECO:0000256" key="8">
    <source>
        <dbReference type="SAM" id="SignalP"/>
    </source>
</evidence>
<evidence type="ECO:0000313" key="11">
    <source>
        <dbReference type="Proteomes" id="UP001443914"/>
    </source>
</evidence>
<dbReference type="PANTHER" id="PTHR23505">
    <property type="entry name" value="SPINSTER"/>
    <property type="match status" value="1"/>
</dbReference>
<evidence type="ECO:0000256" key="1">
    <source>
        <dbReference type="ARBA" id="ARBA00004141"/>
    </source>
</evidence>
<feature type="transmembrane region" description="Helical" evidence="7">
    <location>
        <begin position="48"/>
        <end position="71"/>
    </location>
</feature>
<dbReference type="PROSITE" id="PS50850">
    <property type="entry name" value="MFS"/>
    <property type="match status" value="1"/>
</dbReference>
<dbReference type="Gene3D" id="1.20.1250.20">
    <property type="entry name" value="MFS general substrate transporter like domains"/>
    <property type="match status" value="2"/>
</dbReference>
<dbReference type="AlphaFoldDB" id="A0AAW1HPV9"/>
<keyword evidence="3 7" id="KW-0812">Transmembrane</keyword>
<feature type="transmembrane region" description="Helical" evidence="7">
    <location>
        <begin position="333"/>
        <end position="356"/>
    </location>
</feature>
<feature type="transmembrane region" description="Helical" evidence="7">
    <location>
        <begin position="305"/>
        <end position="327"/>
    </location>
</feature>
<keyword evidence="2" id="KW-0813">Transport</keyword>
<comment type="similarity">
    <text evidence="6">Belongs to the major facilitator superfamily. Spinster (TC 2.A.1.49) family.</text>
</comment>
<feature type="transmembrane region" description="Helical" evidence="7">
    <location>
        <begin position="377"/>
        <end position="398"/>
    </location>
</feature>
<dbReference type="PANTHER" id="PTHR23505:SF78">
    <property type="entry name" value="MAJOR FACILITATOR SUPERFAMILY PROTEIN"/>
    <property type="match status" value="1"/>
</dbReference>
<dbReference type="SUPFAM" id="SSF103473">
    <property type="entry name" value="MFS general substrate transporter"/>
    <property type="match status" value="1"/>
</dbReference>
<evidence type="ECO:0000256" key="3">
    <source>
        <dbReference type="ARBA" id="ARBA00022692"/>
    </source>
</evidence>
<dbReference type="InterPro" id="IPR036259">
    <property type="entry name" value="MFS_trans_sf"/>
</dbReference>
<dbReference type="Pfam" id="PF07690">
    <property type="entry name" value="MFS_1"/>
    <property type="match status" value="1"/>
</dbReference>
<comment type="caution">
    <text evidence="10">The sequence shown here is derived from an EMBL/GenBank/DDBJ whole genome shotgun (WGS) entry which is preliminary data.</text>
</comment>
<feature type="transmembrane region" description="Helical" evidence="7">
    <location>
        <begin position="418"/>
        <end position="438"/>
    </location>
</feature>
<feature type="transmembrane region" description="Helical" evidence="7">
    <location>
        <begin position="238"/>
        <end position="260"/>
    </location>
</feature>
<keyword evidence="11" id="KW-1185">Reference proteome</keyword>
<sequence length="469" mass="50928">MKGWKIWGVPLSIMLINMAAIMERADENLLPSVYKEVSQAFKVGPADLGNLTFVRNFVQGLASPLAGILVLHYDRPKVLAMGTIFWAISTAAVGVSTEFIQVAFWRGINGFGLAIVIPALQSFIADSYREGVRGTGFGMLSLIGSLGGIGGGVVATVMAGHDYWGVPGWRVAFILMSTLSLLIGVLVFLFVVDPRSFAPSKSSDRNALIGKGKGSPTSLWRESWIAMKSVTKVKTFQVIVLQGLVGSLPWTAMVFFTMWFELIGFDHNASAALLSVFALGSSSGGLLGGLIADKMARIYPHSGRIISAQFSAFMGIPFSWFLLVVIPQSVNSWLTYAITLLLMGLLISWCGSGTNAPMFAEVVPEKHRTMIYAFDRAFEVSFSSFAAPLVGILSEKIYGYDPKSVRLDSGSSQEAFALSRGLFAMMAVPFGLCCLFYTPLHFTFKKDRENAKLDSLRDDDALTSAYVKD</sequence>
<reference evidence="10" key="1">
    <citation type="submission" date="2024-03" db="EMBL/GenBank/DDBJ databases">
        <title>WGS assembly of Saponaria officinalis var. Norfolk2.</title>
        <authorList>
            <person name="Jenkins J."/>
            <person name="Shu S."/>
            <person name="Grimwood J."/>
            <person name="Barry K."/>
            <person name="Goodstein D."/>
            <person name="Schmutz J."/>
            <person name="Leebens-Mack J."/>
            <person name="Osbourn A."/>
        </authorList>
    </citation>
    <scope>NUCLEOTIDE SEQUENCE [LARGE SCALE GENOMIC DNA]</scope>
    <source>
        <strain evidence="10">JIC</strain>
    </source>
</reference>
<protein>
    <recommendedName>
        <fullName evidence="9">Major facilitator superfamily (MFS) profile domain-containing protein</fullName>
    </recommendedName>
</protein>
<evidence type="ECO:0000256" key="5">
    <source>
        <dbReference type="ARBA" id="ARBA00023136"/>
    </source>
</evidence>
<evidence type="ECO:0000256" key="6">
    <source>
        <dbReference type="ARBA" id="ARBA00024338"/>
    </source>
</evidence>
<keyword evidence="5 7" id="KW-0472">Membrane</keyword>
<organism evidence="10 11">
    <name type="scientific">Saponaria officinalis</name>
    <name type="common">Common soapwort</name>
    <name type="synonym">Lychnis saponaria</name>
    <dbReference type="NCBI Taxonomy" id="3572"/>
    <lineage>
        <taxon>Eukaryota</taxon>
        <taxon>Viridiplantae</taxon>
        <taxon>Streptophyta</taxon>
        <taxon>Embryophyta</taxon>
        <taxon>Tracheophyta</taxon>
        <taxon>Spermatophyta</taxon>
        <taxon>Magnoliopsida</taxon>
        <taxon>eudicotyledons</taxon>
        <taxon>Gunneridae</taxon>
        <taxon>Pentapetalae</taxon>
        <taxon>Caryophyllales</taxon>
        <taxon>Caryophyllaceae</taxon>
        <taxon>Caryophylleae</taxon>
        <taxon>Saponaria</taxon>
    </lineage>
</organism>
<dbReference type="CDD" id="cd17328">
    <property type="entry name" value="MFS_spinster_like"/>
    <property type="match status" value="1"/>
</dbReference>
<dbReference type="Proteomes" id="UP001443914">
    <property type="component" value="Unassembled WGS sequence"/>
</dbReference>
<evidence type="ECO:0000256" key="7">
    <source>
        <dbReference type="SAM" id="Phobius"/>
    </source>
</evidence>
<dbReference type="EMBL" id="JBDFQZ010000011">
    <property type="protein sequence ID" value="KAK9678228.1"/>
    <property type="molecule type" value="Genomic_DNA"/>
</dbReference>
<dbReference type="InterPro" id="IPR011701">
    <property type="entry name" value="MFS"/>
</dbReference>
<evidence type="ECO:0000259" key="9">
    <source>
        <dbReference type="PROSITE" id="PS50850"/>
    </source>
</evidence>
<name>A0AAW1HPV9_SAPOF</name>
<proteinExistence type="inferred from homology"/>
<dbReference type="GO" id="GO:0022857">
    <property type="term" value="F:transmembrane transporter activity"/>
    <property type="evidence" value="ECO:0007669"/>
    <property type="project" value="InterPro"/>
</dbReference>
<feature type="transmembrane region" description="Helical" evidence="7">
    <location>
        <begin position="78"/>
        <end position="97"/>
    </location>
</feature>
<dbReference type="InterPro" id="IPR020846">
    <property type="entry name" value="MFS_dom"/>
</dbReference>
<feature type="signal peptide" evidence="8">
    <location>
        <begin position="1"/>
        <end position="19"/>
    </location>
</feature>
<comment type="subcellular location">
    <subcellularLocation>
        <location evidence="1">Membrane</location>
        <topology evidence="1">Multi-pass membrane protein</topology>
    </subcellularLocation>
</comment>
<gene>
    <name evidence="10" type="ORF">RND81_11G197700</name>
</gene>
<keyword evidence="4 7" id="KW-1133">Transmembrane helix</keyword>